<feature type="signal peptide" evidence="8">
    <location>
        <begin position="1"/>
        <end position="29"/>
    </location>
</feature>
<dbReference type="Gene3D" id="3.30.70.100">
    <property type="match status" value="1"/>
</dbReference>
<keyword evidence="3" id="KW-1003">Cell membrane</keyword>
<feature type="domain" description="Mechanosensitive ion channel MscS C-terminal" evidence="10">
    <location>
        <begin position="443"/>
        <end position="524"/>
    </location>
</feature>
<dbReference type="Proteomes" id="UP001333818">
    <property type="component" value="Unassembled WGS sequence"/>
</dbReference>
<feature type="transmembrane region" description="Helical" evidence="7">
    <location>
        <begin position="319"/>
        <end position="337"/>
    </location>
</feature>
<dbReference type="Pfam" id="PF00924">
    <property type="entry name" value="MS_channel_2nd"/>
    <property type="match status" value="1"/>
</dbReference>
<protein>
    <submittedName>
        <fullName evidence="11">Mechanosensitive ion channel family protein</fullName>
    </submittedName>
</protein>
<gene>
    <name evidence="11" type="ORF">V2H45_20490</name>
</gene>
<dbReference type="EMBL" id="JAZBJZ010000113">
    <property type="protein sequence ID" value="MEE3719127.1"/>
    <property type="molecule type" value="Genomic_DNA"/>
</dbReference>
<keyword evidence="12" id="KW-1185">Reference proteome</keyword>
<evidence type="ECO:0000256" key="1">
    <source>
        <dbReference type="ARBA" id="ARBA00004651"/>
    </source>
</evidence>
<evidence type="ECO:0000256" key="6">
    <source>
        <dbReference type="ARBA" id="ARBA00023136"/>
    </source>
</evidence>
<feature type="transmembrane region" description="Helical" evidence="7">
    <location>
        <begin position="155"/>
        <end position="176"/>
    </location>
</feature>
<dbReference type="RefSeq" id="WP_330485563.1">
    <property type="nucleotide sequence ID" value="NZ_JAZBJZ010000113.1"/>
</dbReference>
<dbReference type="InterPro" id="IPR023408">
    <property type="entry name" value="MscS_beta-dom_sf"/>
</dbReference>
<dbReference type="AlphaFoldDB" id="A0AAW9PXA7"/>
<evidence type="ECO:0000313" key="11">
    <source>
        <dbReference type="EMBL" id="MEE3719127.1"/>
    </source>
</evidence>
<comment type="subcellular location">
    <subcellularLocation>
        <location evidence="1">Cell membrane</location>
        <topology evidence="1">Multi-pass membrane protein</topology>
    </subcellularLocation>
</comment>
<dbReference type="InterPro" id="IPR049278">
    <property type="entry name" value="MS_channel_C"/>
</dbReference>
<evidence type="ECO:0000256" key="4">
    <source>
        <dbReference type="ARBA" id="ARBA00022692"/>
    </source>
</evidence>
<keyword evidence="4 7" id="KW-0812">Transmembrane</keyword>
<feature type="chain" id="PRO_5043824496" evidence="8">
    <location>
        <begin position="30"/>
        <end position="560"/>
    </location>
</feature>
<dbReference type="InterPro" id="IPR010920">
    <property type="entry name" value="LSM_dom_sf"/>
</dbReference>
<sequence length="560" mass="62709">MRTRFKQRVGRLFGIIFAAYLVFQQAPFAQSQSTHPKPLDVPESASVVLGDKKLFEIEQNFGAYSIAERAQDISVRLSKIADDTTIPPEALRTESSSTIEGEIVIKAGDRFSVMAITKEDARLKSRSVQEVAKERVTLLQAAIREYRESRNLPNLLYGILYTFLATIAIFVLFNLLTQLFSWIQAKLDTLRDKRIEGLKFLNIALFPTTPIVEILVRIVNLFRIPTFVGIFYVYTFLVLGFFPWTRPLSSQYLGTLLILLQNIGKAILDYLPNLFVIVAIAFITYEINAFVRLFFREMEQGNISVPGFYPDWIQPTSKLVQFLTIVLAIGIGVPFLPGFQSPAFQGVSLIVGALFTLGSAGAVSNIVNGIIAVYTRAFQVGDRVKIGDAFGDIVDKNLLVTRIRTPKNVIITIPNSTVMSSTIVNYSSLSQELTDKGGIILHTTITLGYDVPWRKVCDAMVKAALTTSDILAEPTPFVLQTSLNDFHISYELNAYTNRPDRMVEIYSELHANIQDRCNEVGIEIMSPTYYALRDGNHSTIPSNYLPDDYNPSGFQVDTEK</sequence>
<reference evidence="11" key="1">
    <citation type="submission" date="2024-01" db="EMBL/GenBank/DDBJ databases">
        <title>Bank of Algae and Cyanobacteria of the Azores (BACA) strain genomes.</title>
        <authorList>
            <person name="Luz R."/>
            <person name="Cordeiro R."/>
            <person name="Fonseca A."/>
            <person name="Goncalves V."/>
        </authorList>
    </citation>
    <scope>NUCLEOTIDE SEQUENCE</scope>
    <source>
        <strain evidence="11">BACA0141</strain>
    </source>
</reference>
<feature type="domain" description="Mechanosensitive ion channel MscS" evidence="9">
    <location>
        <begin position="362"/>
        <end position="427"/>
    </location>
</feature>
<dbReference type="GO" id="GO:0005886">
    <property type="term" value="C:plasma membrane"/>
    <property type="evidence" value="ECO:0007669"/>
    <property type="project" value="UniProtKB-SubCell"/>
</dbReference>
<dbReference type="SUPFAM" id="SSF82689">
    <property type="entry name" value="Mechanosensitive channel protein MscS (YggB), C-terminal domain"/>
    <property type="match status" value="1"/>
</dbReference>
<dbReference type="InterPro" id="IPR011066">
    <property type="entry name" value="MscS_channel_C_sf"/>
</dbReference>
<feature type="transmembrane region" description="Helical" evidence="7">
    <location>
        <begin position="274"/>
        <end position="295"/>
    </location>
</feature>
<dbReference type="SUPFAM" id="SSF50182">
    <property type="entry name" value="Sm-like ribonucleoproteins"/>
    <property type="match status" value="1"/>
</dbReference>
<dbReference type="InterPro" id="IPR045275">
    <property type="entry name" value="MscS_archaea/bacteria_type"/>
</dbReference>
<accession>A0AAW9PXA7</accession>
<evidence type="ECO:0000313" key="12">
    <source>
        <dbReference type="Proteomes" id="UP001333818"/>
    </source>
</evidence>
<comment type="caution">
    <text evidence="11">The sequence shown here is derived from an EMBL/GenBank/DDBJ whole genome shotgun (WGS) entry which is preliminary data.</text>
</comment>
<feature type="transmembrane region" description="Helical" evidence="7">
    <location>
        <begin position="224"/>
        <end position="244"/>
    </location>
</feature>
<feature type="transmembrane region" description="Helical" evidence="7">
    <location>
        <begin position="197"/>
        <end position="218"/>
    </location>
</feature>
<dbReference type="PANTHER" id="PTHR30221">
    <property type="entry name" value="SMALL-CONDUCTANCE MECHANOSENSITIVE CHANNEL"/>
    <property type="match status" value="1"/>
</dbReference>
<dbReference type="PANTHER" id="PTHR30221:SF18">
    <property type="entry name" value="SLL0590 PROTEIN"/>
    <property type="match status" value="1"/>
</dbReference>
<proteinExistence type="inferred from homology"/>
<name>A0AAW9PXA7_9CYAN</name>
<evidence type="ECO:0000256" key="8">
    <source>
        <dbReference type="SAM" id="SignalP"/>
    </source>
</evidence>
<evidence type="ECO:0000256" key="5">
    <source>
        <dbReference type="ARBA" id="ARBA00022989"/>
    </source>
</evidence>
<evidence type="ECO:0000259" key="10">
    <source>
        <dbReference type="Pfam" id="PF21082"/>
    </source>
</evidence>
<evidence type="ECO:0000256" key="2">
    <source>
        <dbReference type="ARBA" id="ARBA00008017"/>
    </source>
</evidence>
<evidence type="ECO:0000259" key="9">
    <source>
        <dbReference type="Pfam" id="PF00924"/>
    </source>
</evidence>
<keyword evidence="8" id="KW-0732">Signal</keyword>
<organism evidence="11 12">
    <name type="scientific">Tumidithrix elongata BACA0141</name>
    <dbReference type="NCBI Taxonomy" id="2716417"/>
    <lineage>
        <taxon>Bacteria</taxon>
        <taxon>Bacillati</taxon>
        <taxon>Cyanobacteriota</taxon>
        <taxon>Cyanophyceae</taxon>
        <taxon>Pseudanabaenales</taxon>
        <taxon>Pseudanabaenaceae</taxon>
        <taxon>Tumidithrix</taxon>
        <taxon>Tumidithrix elongata</taxon>
    </lineage>
</organism>
<feature type="transmembrane region" description="Helical" evidence="7">
    <location>
        <begin position="349"/>
        <end position="375"/>
    </location>
</feature>
<evidence type="ECO:0000256" key="7">
    <source>
        <dbReference type="SAM" id="Phobius"/>
    </source>
</evidence>
<evidence type="ECO:0000256" key="3">
    <source>
        <dbReference type="ARBA" id="ARBA00022475"/>
    </source>
</evidence>
<keyword evidence="6 7" id="KW-0472">Membrane</keyword>
<dbReference type="InterPro" id="IPR006685">
    <property type="entry name" value="MscS_channel_2nd"/>
</dbReference>
<dbReference type="Gene3D" id="2.30.30.60">
    <property type="match status" value="1"/>
</dbReference>
<dbReference type="GO" id="GO:0008381">
    <property type="term" value="F:mechanosensitive monoatomic ion channel activity"/>
    <property type="evidence" value="ECO:0007669"/>
    <property type="project" value="InterPro"/>
</dbReference>
<dbReference type="Pfam" id="PF21082">
    <property type="entry name" value="MS_channel_3rd"/>
    <property type="match status" value="1"/>
</dbReference>
<keyword evidence="5 7" id="KW-1133">Transmembrane helix</keyword>
<comment type="similarity">
    <text evidence="2">Belongs to the MscS (TC 1.A.23) family.</text>
</comment>